<dbReference type="Proteomes" id="UP001300692">
    <property type="component" value="Unassembled WGS sequence"/>
</dbReference>
<evidence type="ECO:0000313" key="2">
    <source>
        <dbReference type="Proteomes" id="UP001300692"/>
    </source>
</evidence>
<accession>A0ABT3CQE1</accession>
<reference evidence="1 2" key="1">
    <citation type="submission" date="2022-10" db="EMBL/GenBank/DDBJ databases">
        <title>Comparative genomics and taxonomic characterization of three novel marine species of genus Reichenbachiella exhibiting antioxidant and polysaccharide degradation activities.</title>
        <authorList>
            <person name="Muhammad N."/>
            <person name="Lee Y.-J."/>
            <person name="Ko J."/>
            <person name="Kim S.-G."/>
        </authorList>
    </citation>
    <scope>NUCLEOTIDE SEQUENCE [LARGE SCALE GENOMIC DNA]</scope>
    <source>
        <strain evidence="1 2">ABR2-5</strain>
    </source>
</reference>
<gene>
    <name evidence="1" type="ORF">N7U62_03770</name>
</gene>
<proteinExistence type="predicted"/>
<dbReference type="RefSeq" id="WP_264136546.1">
    <property type="nucleotide sequence ID" value="NZ_JAOYOD010000001.1"/>
</dbReference>
<keyword evidence="2" id="KW-1185">Reference proteome</keyword>
<sequence length="152" mass="17567">MGLFDIFKPKKKQKKAACSICKSIMNQEDGFALSTAEVIASKRYWDHKMVEPDTLSYTTSHFKNQDQTATNMRKIIFEKTAEKEAIWMTCESCIEHFDVNLDETKELASQWWQLGPDFKWKKGAAKNQLSEEEFEEIKSYATMEAGSAYVKV</sequence>
<comment type="caution">
    <text evidence="1">The sequence shown here is derived from an EMBL/GenBank/DDBJ whole genome shotgun (WGS) entry which is preliminary data.</text>
</comment>
<evidence type="ECO:0000313" key="1">
    <source>
        <dbReference type="EMBL" id="MCV9385763.1"/>
    </source>
</evidence>
<dbReference type="EMBL" id="JAOYOD010000001">
    <property type="protein sequence ID" value="MCV9385763.1"/>
    <property type="molecule type" value="Genomic_DNA"/>
</dbReference>
<organism evidence="1 2">
    <name type="scientific">Reichenbachiella ulvae</name>
    <dbReference type="NCBI Taxonomy" id="2980104"/>
    <lineage>
        <taxon>Bacteria</taxon>
        <taxon>Pseudomonadati</taxon>
        <taxon>Bacteroidota</taxon>
        <taxon>Cytophagia</taxon>
        <taxon>Cytophagales</taxon>
        <taxon>Reichenbachiellaceae</taxon>
        <taxon>Reichenbachiella</taxon>
    </lineage>
</organism>
<name>A0ABT3CQE1_9BACT</name>
<protein>
    <submittedName>
        <fullName evidence="1">Uncharacterized protein</fullName>
    </submittedName>
</protein>